<feature type="compositionally biased region" description="Acidic residues" evidence="1">
    <location>
        <begin position="589"/>
        <end position="618"/>
    </location>
</feature>
<feature type="region of interest" description="Disordered" evidence="1">
    <location>
        <begin position="356"/>
        <end position="618"/>
    </location>
</feature>
<feature type="compositionally biased region" description="Acidic residues" evidence="1">
    <location>
        <begin position="1"/>
        <end position="10"/>
    </location>
</feature>
<sequence length="618" mass="70604">MSSPPGDEEAVGIVVFDDSDEDDASAAKNGSDSGAASEYDSDDEHENSHLFDLEASEEEDDSEQHEDYEDEDEGSEDDDDDEIRFFPQFMRFPIELRLKVWEHFCAELTADGRVFEHPCHGNTFLLANQTASSRAVLSTHRESREFALKALPDLLVMPILSFEDRFVDEPATIRFNKEKDIVLLSRYYTFENPRFAEFFAGVRNLAVDLDWCRSQDIIPHPMSILQRSSSSMLFTQLKNMFFTVHPSDCSPSLLRWCGSNKARLSPITSFRERIEGLSLDHREMYCWPDFENHRSFAEQEIPLDKLWKELGLPEYPGTDSDSPVEQQLKKLPIWPLVLFRDDWIESLEDLQSGLRVWDSDSGSSNHDESESSGYESSGIDDEEIAEGTEDDEDEDDLVVVGREQDREEGDEDTTEFGGFSPLQRPNDIIGLTENGKVPVAQFSSPEQESATVDGGSDDSDSDEPAARRTRIEHSRKRVLDESEDEEDSEDEAPTRQARKRARYVHRVEDTDEENNSSNQGAEPPGKGRDEVSDEESSEEEEEEVPRTMSLAERLQLHRHQNPVPDEQDSESNADEMDEDDYGNRHYADFDDDEDGEYPEDGQEELVIDLNEDDEEEEY</sequence>
<feature type="domain" description="2EXR" evidence="2">
    <location>
        <begin position="86"/>
        <end position="182"/>
    </location>
</feature>
<evidence type="ECO:0000313" key="3">
    <source>
        <dbReference type="EMBL" id="KAK0611910.1"/>
    </source>
</evidence>
<feature type="compositionally biased region" description="Acidic residues" evidence="1">
    <location>
        <begin position="54"/>
        <end position="81"/>
    </location>
</feature>
<evidence type="ECO:0000259" key="2">
    <source>
        <dbReference type="Pfam" id="PF20150"/>
    </source>
</evidence>
<dbReference type="InterPro" id="IPR045518">
    <property type="entry name" value="2EXR"/>
</dbReference>
<dbReference type="EMBL" id="JAULSU010000007">
    <property type="protein sequence ID" value="KAK0611910.1"/>
    <property type="molecule type" value="Genomic_DNA"/>
</dbReference>
<protein>
    <recommendedName>
        <fullName evidence="2">2EXR domain-containing protein</fullName>
    </recommendedName>
</protein>
<keyword evidence="4" id="KW-1185">Reference proteome</keyword>
<comment type="caution">
    <text evidence="3">The sequence shown here is derived from an EMBL/GenBank/DDBJ whole genome shotgun (WGS) entry which is preliminary data.</text>
</comment>
<feature type="compositionally biased region" description="Basic and acidic residues" evidence="1">
    <location>
        <begin position="464"/>
        <end position="480"/>
    </location>
</feature>
<feature type="compositionally biased region" description="Acidic residues" evidence="1">
    <location>
        <begin position="481"/>
        <end position="491"/>
    </location>
</feature>
<gene>
    <name evidence="3" type="ORF">B0T14DRAFT_531262</name>
</gene>
<reference evidence="3" key="1">
    <citation type="submission" date="2023-06" db="EMBL/GenBank/DDBJ databases">
        <title>Genome-scale phylogeny and comparative genomics of the fungal order Sordariales.</title>
        <authorList>
            <consortium name="Lawrence Berkeley National Laboratory"/>
            <person name="Hensen N."/>
            <person name="Bonometti L."/>
            <person name="Westerberg I."/>
            <person name="Brannstrom I.O."/>
            <person name="Guillou S."/>
            <person name="Cros-Aarteil S."/>
            <person name="Calhoun S."/>
            <person name="Haridas S."/>
            <person name="Kuo A."/>
            <person name="Mondo S."/>
            <person name="Pangilinan J."/>
            <person name="Riley R."/>
            <person name="Labutti K."/>
            <person name="Andreopoulos B."/>
            <person name="Lipzen A."/>
            <person name="Chen C."/>
            <person name="Yanf M."/>
            <person name="Daum C."/>
            <person name="Ng V."/>
            <person name="Clum A."/>
            <person name="Steindorff A."/>
            <person name="Ohm R."/>
            <person name="Martin F."/>
            <person name="Silar P."/>
            <person name="Natvig D."/>
            <person name="Lalanne C."/>
            <person name="Gautier V."/>
            <person name="Ament-Velasquez S.L."/>
            <person name="Kruys A."/>
            <person name="Hutchinson M.I."/>
            <person name="Powell A.J."/>
            <person name="Barry K."/>
            <person name="Miller A.N."/>
            <person name="Grigoriev I.V."/>
            <person name="Debuchy R."/>
            <person name="Gladieux P."/>
            <person name="Thoren M.H."/>
            <person name="Johannesson H."/>
        </authorList>
    </citation>
    <scope>NUCLEOTIDE SEQUENCE</scope>
    <source>
        <strain evidence="3">CBS 606.72</strain>
    </source>
</reference>
<evidence type="ECO:0000313" key="4">
    <source>
        <dbReference type="Proteomes" id="UP001175000"/>
    </source>
</evidence>
<name>A0AA39U6D9_9PEZI</name>
<feature type="compositionally biased region" description="Polar residues" evidence="1">
    <location>
        <begin position="441"/>
        <end position="450"/>
    </location>
</feature>
<proteinExistence type="predicted"/>
<feature type="compositionally biased region" description="Acidic residues" evidence="1">
    <location>
        <begin position="378"/>
        <end position="397"/>
    </location>
</feature>
<organism evidence="3 4">
    <name type="scientific">Immersiella caudata</name>
    <dbReference type="NCBI Taxonomy" id="314043"/>
    <lineage>
        <taxon>Eukaryota</taxon>
        <taxon>Fungi</taxon>
        <taxon>Dikarya</taxon>
        <taxon>Ascomycota</taxon>
        <taxon>Pezizomycotina</taxon>
        <taxon>Sordariomycetes</taxon>
        <taxon>Sordariomycetidae</taxon>
        <taxon>Sordariales</taxon>
        <taxon>Lasiosphaeriaceae</taxon>
        <taxon>Immersiella</taxon>
    </lineage>
</organism>
<dbReference type="AlphaFoldDB" id="A0AA39U6D9"/>
<dbReference type="Proteomes" id="UP001175000">
    <property type="component" value="Unassembled WGS sequence"/>
</dbReference>
<feature type="compositionally biased region" description="Acidic residues" evidence="1">
    <location>
        <begin position="531"/>
        <end position="543"/>
    </location>
</feature>
<feature type="region of interest" description="Disordered" evidence="1">
    <location>
        <begin position="1"/>
        <end position="81"/>
    </location>
</feature>
<feature type="compositionally biased region" description="Acidic residues" evidence="1">
    <location>
        <begin position="565"/>
        <end position="580"/>
    </location>
</feature>
<dbReference type="Pfam" id="PF20150">
    <property type="entry name" value="2EXR"/>
    <property type="match status" value="1"/>
</dbReference>
<accession>A0AA39U6D9</accession>
<evidence type="ECO:0000256" key="1">
    <source>
        <dbReference type="SAM" id="MobiDB-lite"/>
    </source>
</evidence>